<protein>
    <submittedName>
        <fullName evidence="4">Serine protease</fullName>
    </submittedName>
</protein>
<feature type="domain" description="vWA-MoxR associated protein C-terminal" evidence="3">
    <location>
        <begin position="472"/>
        <end position="697"/>
    </location>
</feature>
<dbReference type="Proteomes" id="UP001352223">
    <property type="component" value="Unassembled WGS sequence"/>
</dbReference>
<dbReference type="SUPFAM" id="SSF50494">
    <property type="entry name" value="Trypsin-like serine proteases"/>
    <property type="match status" value="1"/>
</dbReference>
<feature type="region of interest" description="Disordered" evidence="1">
    <location>
        <begin position="681"/>
        <end position="720"/>
    </location>
</feature>
<dbReference type="InterPro" id="IPR045555">
    <property type="entry name" value="VMAP-M0"/>
</dbReference>
<evidence type="ECO:0000259" key="3">
    <source>
        <dbReference type="Pfam" id="PF20028"/>
    </source>
</evidence>
<proteinExistence type="predicted"/>
<organism evidence="4 5">
    <name type="scientific">Streptomyces kunmingensis</name>
    <dbReference type="NCBI Taxonomy" id="68225"/>
    <lineage>
        <taxon>Bacteria</taxon>
        <taxon>Bacillati</taxon>
        <taxon>Actinomycetota</taxon>
        <taxon>Actinomycetes</taxon>
        <taxon>Kitasatosporales</taxon>
        <taxon>Streptomycetaceae</taxon>
        <taxon>Streptomyces</taxon>
    </lineage>
</organism>
<evidence type="ECO:0000313" key="4">
    <source>
        <dbReference type="EMBL" id="MEB3965392.1"/>
    </source>
</evidence>
<dbReference type="GO" id="GO:0008233">
    <property type="term" value="F:peptidase activity"/>
    <property type="evidence" value="ECO:0007669"/>
    <property type="project" value="UniProtKB-KW"/>
</dbReference>
<keyword evidence="5" id="KW-1185">Reference proteome</keyword>
<evidence type="ECO:0000313" key="5">
    <source>
        <dbReference type="Proteomes" id="UP001352223"/>
    </source>
</evidence>
<evidence type="ECO:0000259" key="2">
    <source>
        <dbReference type="Pfam" id="PF19916"/>
    </source>
</evidence>
<dbReference type="InterPro" id="IPR043504">
    <property type="entry name" value="Peptidase_S1_PA_chymotrypsin"/>
</dbReference>
<dbReference type="InterPro" id="IPR045450">
    <property type="entry name" value="VMAP_C"/>
</dbReference>
<feature type="domain" description="vWA-MoxR associated protein middle region 0" evidence="2">
    <location>
        <begin position="377"/>
        <end position="441"/>
    </location>
</feature>
<dbReference type="Pfam" id="PF20028">
    <property type="entry name" value="VMAP-C"/>
    <property type="match status" value="1"/>
</dbReference>
<name>A0ABU6CL23_9ACTN</name>
<gene>
    <name evidence="4" type="ORF">OKJ48_34970</name>
</gene>
<sequence length="720" mass="78608">MDPHRLAQIRSGGGGEGRLTVGSGYLIAPRLVLTARHVLVDQATEKFWPKITVRVGHDRYGETTRATAELLWEHPDGLDVALLSVDREIDLPGAVRWGRPTGIRPLKYEGLGFPWASKAEGREPEHLRGDLSVLSGGKDRYVLDQGPAPVPRTGGGNAWGGASGAAIFCCGYLVGVVTEEDAAYGARRLLALPVSSFAEDGGFVSHLEKHTGGRPGLSAIGASLPKAGLASERTFAERELEKLLTPLFPDPDVRTGHARALVHELGYDANGYEPAIADLVALVMEHRRALASLGEVVARTAEGTVRGALTHLFSRARALECGSLLSVNEYEDLLCLLRRVCDEYPTLLPQAAREALPYVVLPEPLTRLRLDEDRLANAIECLEDLPDGESVPDHTPPVPALLRLVEYVAASAGDELADGLRAWSGTVADRLGVHPGALSERRADAARWAKRPASPVSRVVMELEHDDAVGDDRYRCRILLVRDDGSYRVLKEAESGSKTPQEVASSLSEAIFAVRQEPGQRDHVPWVTVVVDPEGLHLAVDEWVPAVPNDILPAWPIGAEYRVSLSCPELSDLIPERQGDQERRWKIGRGTTLVISQTCESRDQLVDLLKTEHRDTARVVLHSPADERKRWLLATLALGVPVVLWDRDPVGHNDAGGLESLAPSSDLEGLTERVRCFRSRSAACSTDRRPRPSLVWEPEGRHPRIESLQLTDPRRGTQTS</sequence>
<dbReference type="EMBL" id="JAOZYB010000329">
    <property type="protein sequence ID" value="MEB3965392.1"/>
    <property type="molecule type" value="Genomic_DNA"/>
</dbReference>
<dbReference type="Pfam" id="PF19916">
    <property type="entry name" value="VMAP-M0"/>
    <property type="match status" value="1"/>
</dbReference>
<reference evidence="4 5" key="1">
    <citation type="submission" date="2022-10" db="EMBL/GenBank/DDBJ databases">
        <authorList>
            <person name="Xie J."/>
            <person name="Shen N."/>
        </authorList>
    </citation>
    <scope>NUCLEOTIDE SEQUENCE [LARGE SCALE GENOMIC DNA]</scope>
    <source>
        <strain evidence="4 5">DSM 41681</strain>
    </source>
</reference>
<comment type="caution">
    <text evidence="4">The sequence shown here is derived from an EMBL/GenBank/DDBJ whole genome shotgun (WGS) entry which is preliminary data.</text>
</comment>
<dbReference type="Pfam" id="PF13365">
    <property type="entry name" value="Trypsin_2"/>
    <property type="match status" value="1"/>
</dbReference>
<dbReference type="Gene3D" id="2.40.10.10">
    <property type="entry name" value="Trypsin-like serine proteases"/>
    <property type="match status" value="1"/>
</dbReference>
<accession>A0ABU6CL23</accession>
<evidence type="ECO:0000256" key="1">
    <source>
        <dbReference type="SAM" id="MobiDB-lite"/>
    </source>
</evidence>
<dbReference type="RefSeq" id="WP_324773636.1">
    <property type="nucleotide sequence ID" value="NZ_BAAATS010000027.1"/>
</dbReference>
<keyword evidence="4" id="KW-0378">Hydrolase</keyword>
<dbReference type="GO" id="GO:0006508">
    <property type="term" value="P:proteolysis"/>
    <property type="evidence" value="ECO:0007669"/>
    <property type="project" value="UniProtKB-KW"/>
</dbReference>
<keyword evidence="4" id="KW-0645">Protease</keyword>
<dbReference type="InterPro" id="IPR009003">
    <property type="entry name" value="Peptidase_S1_PA"/>
</dbReference>